<name>A0A3B3SBS4_9TELE</name>
<keyword evidence="3" id="KW-0687">Ribonucleoprotein</keyword>
<dbReference type="SMART" id="SM01393">
    <property type="entry name" value="Ribosomal_L32e"/>
    <property type="match status" value="1"/>
</dbReference>
<evidence type="ECO:0000256" key="1">
    <source>
        <dbReference type="ARBA" id="ARBA00008431"/>
    </source>
</evidence>
<dbReference type="InterPro" id="IPR001515">
    <property type="entry name" value="Ribosomal_eL32"/>
</dbReference>
<dbReference type="GO" id="GO:0006412">
    <property type="term" value="P:translation"/>
    <property type="evidence" value="ECO:0007669"/>
    <property type="project" value="InterPro"/>
</dbReference>
<evidence type="ECO:0000256" key="2">
    <source>
        <dbReference type="ARBA" id="ARBA00022980"/>
    </source>
</evidence>
<dbReference type="SUPFAM" id="SSF52042">
    <property type="entry name" value="Ribosomal protein L32e"/>
    <property type="match status" value="1"/>
</dbReference>
<evidence type="ECO:0000256" key="3">
    <source>
        <dbReference type="ARBA" id="ARBA00023274"/>
    </source>
</evidence>
<dbReference type="PANTHER" id="PTHR23413">
    <property type="entry name" value="60S RIBOSOMAL PROTEIN L32 AND DNA-DIRECTED RNA POLYMERASE II, SUBUNIT N"/>
    <property type="match status" value="1"/>
</dbReference>
<keyword evidence="2" id="KW-0689">Ribosomal protein</keyword>
<dbReference type="InterPro" id="IPR036351">
    <property type="entry name" value="Ribosomal_eL32_sf"/>
</dbReference>
<evidence type="ECO:0000313" key="5">
    <source>
        <dbReference type="Ensembl" id="ENSPKIP00000027923.1"/>
    </source>
</evidence>
<dbReference type="Ensembl" id="ENSPKIT00000008696.1">
    <property type="protein sequence ID" value="ENSPKIP00000027923.1"/>
    <property type="gene ID" value="ENSPKIG00000009723.1"/>
</dbReference>
<dbReference type="GO" id="GO:0022625">
    <property type="term" value="C:cytosolic large ribosomal subunit"/>
    <property type="evidence" value="ECO:0007669"/>
    <property type="project" value="TreeGrafter"/>
</dbReference>
<proteinExistence type="inferred from homology"/>
<dbReference type="AlphaFoldDB" id="A0A3B3SBS4"/>
<organism evidence="5 6">
    <name type="scientific">Paramormyrops kingsleyae</name>
    <dbReference type="NCBI Taxonomy" id="1676925"/>
    <lineage>
        <taxon>Eukaryota</taxon>
        <taxon>Metazoa</taxon>
        <taxon>Chordata</taxon>
        <taxon>Craniata</taxon>
        <taxon>Vertebrata</taxon>
        <taxon>Euteleostomi</taxon>
        <taxon>Actinopterygii</taxon>
        <taxon>Neopterygii</taxon>
        <taxon>Teleostei</taxon>
        <taxon>Osteoglossocephala</taxon>
        <taxon>Osteoglossomorpha</taxon>
        <taxon>Osteoglossiformes</taxon>
        <taxon>Mormyridae</taxon>
        <taxon>Paramormyrops</taxon>
    </lineage>
</organism>
<reference evidence="5" key="2">
    <citation type="submission" date="2025-09" db="UniProtKB">
        <authorList>
            <consortium name="Ensembl"/>
        </authorList>
    </citation>
    <scope>IDENTIFICATION</scope>
</reference>
<dbReference type="GO" id="GO:0003735">
    <property type="term" value="F:structural constituent of ribosome"/>
    <property type="evidence" value="ECO:0007669"/>
    <property type="project" value="InterPro"/>
</dbReference>
<dbReference type="GeneTree" id="ENSGT00940000168286"/>
<dbReference type="STRING" id="1676925.ENSPKIP00000027923"/>
<accession>A0A3B3SBS4</accession>
<evidence type="ECO:0000313" key="6">
    <source>
        <dbReference type="Proteomes" id="UP000261540"/>
    </source>
</evidence>
<comment type="similarity">
    <text evidence="1">Belongs to the eukaryotic ribosomal protein eL32 family.</text>
</comment>
<dbReference type="Pfam" id="PF01655">
    <property type="entry name" value="Ribosomal_L32e"/>
    <property type="match status" value="1"/>
</dbReference>
<reference evidence="5" key="1">
    <citation type="submission" date="2025-08" db="UniProtKB">
        <authorList>
            <consortium name="Ensembl"/>
        </authorList>
    </citation>
    <scope>IDENTIFICATION</scope>
</reference>
<dbReference type="PANTHER" id="PTHR23413:SF1">
    <property type="entry name" value="RIBOSOMAL PROTEIN L32"/>
    <property type="match status" value="1"/>
</dbReference>
<dbReference type="Proteomes" id="UP000261540">
    <property type="component" value="Unplaced"/>
</dbReference>
<evidence type="ECO:0000256" key="4">
    <source>
        <dbReference type="ARBA" id="ARBA00035335"/>
    </source>
</evidence>
<sequence length="127" mass="14958">MATRRHLIKPKILKKRTKKLIRHQSDRCVKIKKNWRKPRDNRVRRRFKGQMLMLTVTTAARRRNTCCLQGSGSYLVHNIKELEALMMSNKTHCAEITHNVHYISKSIGTPAFTHMNFNDIPSLVHRL</sequence>
<protein>
    <recommendedName>
        <fullName evidence="4">60S ribosomal protein L32</fullName>
    </recommendedName>
</protein>
<keyword evidence="6" id="KW-1185">Reference proteome</keyword>